<dbReference type="Proteomes" id="UP000054636">
    <property type="component" value="Unassembled WGS sequence"/>
</dbReference>
<protein>
    <submittedName>
        <fullName evidence="2">Uncharacterized protein</fullName>
    </submittedName>
</protein>
<comment type="caution">
    <text evidence="2">The sequence shown here is derived from an EMBL/GenBank/DDBJ whole genome shotgun (WGS) entry which is preliminary data.</text>
</comment>
<sequence>MLFLSKPLELEWGKPMHVKIGRTILTMKAKKKWKWAGTGSGDEEEEEMGRVSSPRINGASDHRLSSPNSAARGSGFDMSRSSTINDPSAELVAPYSGQLPRTYTAPNVLSSRLNRSVLSNSLHSRPSRQRSLSSTGPVMRGERADALSAFHIDELEPDESDTFATQDVRDPELLAASSMSFRDFAAENASPSLTSQLAGEGSVGTDAYGPTRELPVQRRGLYDLVDSLSERGASPIVSTLSPAPRQE</sequence>
<accession>A0A0W8D1N3</accession>
<evidence type="ECO:0000313" key="3">
    <source>
        <dbReference type="Proteomes" id="UP000054636"/>
    </source>
</evidence>
<gene>
    <name evidence="2" type="ORF">AM588_10005681</name>
</gene>
<dbReference type="AlphaFoldDB" id="A0A0W8D1N3"/>
<evidence type="ECO:0000256" key="1">
    <source>
        <dbReference type="SAM" id="MobiDB-lite"/>
    </source>
</evidence>
<name>A0A0W8D1N3_PHYNI</name>
<dbReference type="EMBL" id="LNFP01000695">
    <property type="protein sequence ID" value="KUF90263.1"/>
    <property type="molecule type" value="Genomic_DNA"/>
</dbReference>
<proteinExistence type="predicted"/>
<evidence type="ECO:0000313" key="2">
    <source>
        <dbReference type="EMBL" id="KUF90263.1"/>
    </source>
</evidence>
<organism evidence="2 3">
    <name type="scientific">Phytophthora nicotianae</name>
    <name type="common">Potato buckeye rot agent</name>
    <name type="synonym">Phytophthora parasitica</name>
    <dbReference type="NCBI Taxonomy" id="4792"/>
    <lineage>
        <taxon>Eukaryota</taxon>
        <taxon>Sar</taxon>
        <taxon>Stramenopiles</taxon>
        <taxon>Oomycota</taxon>
        <taxon>Peronosporomycetes</taxon>
        <taxon>Peronosporales</taxon>
        <taxon>Peronosporaceae</taxon>
        <taxon>Phytophthora</taxon>
    </lineage>
</organism>
<feature type="region of interest" description="Disordered" evidence="1">
    <location>
        <begin position="119"/>
        <end position="139"/>
    </location>
</feature>
<reference evidence="2 3" key="1">
    <citation type="submission" date="2015-11" db="EMBL/GenBank/DDBJ databases">
        <title>Genomes and virulence difference between two physiological races of Phytophthora nicotianae.</title>
        <authorList>
            <person name="Liu H."/>
            <person name="Ma X."/>
            <person name="Yu H."/>
            <person name="Fang D."/>
            <person name="Li Y."/>
            <person name="Wang X."/>
            <person name="Wang W."/>
            <person name="Dong Y."/>
            <person name="Xiao B."/>
        </authorList>
    </citation>
    <scope>NUCLEOTIDE SEQUENCE [LARGE SCALE GENOMIC DNA]</scope>
    <source>
        <strain evidence="3">race 1</strain>
    </source>
</reference>
<feature type="region of interest" description="Disordered" evidence="1">
    <location>
        <begin position="35"/>
        <end position="85"/>
    </location>
</feature>
<feature type="region of interest" description="Disordered" evidence="1">
    <location>
        <begin position="191"/>
        <end position="215"/>
    </location>
</feature>